<organism evidence="2 3">
    <name type="scientific">Pleuronectes platessa</name>
    <name type="common">European plaice</name>
    <dbReference type="NCBI Taxonomy" id="8262"/>
    <lineage>
        <taxon>Eukaryota</taxon>
        <taxon>Metazoa</taxon>
        <taxon>Chordata</taxon>
        <taxon>Craniata</taxon>
        <taxon>Vertebrata</taxon>
        <taxon>Euteleostomi</taxon>
        <taxon>Actinopterygii</taxon>
        <taxon>Neopterygii</taxon>
        <taxon>Teleostei</taxon>
        <taxon>Neoteleostei</taxon>
        <taxon>Acanthomorphata</taxon>
        <taxon>Carangaria</taxon>
        <taxon>Pleuronectiformes</taxon>
        <taxon>Pleuronectoidei</taxon>
        <taxon>Pleuronectidae</taxon>
        <taxon>Pleuronectes</taxon>
    </lineage>
</organism>
<feature type="compositionally biased region" description="Basic and acidic residues" evidence="1">
    <location>
        <begin position="111"/>
        <end position="124"/>
    </location>
</feature>
<comment type="caution">
    <text evidence="2">The sequence shown here is derived from an EMBL/GenBank/DDBJ whole genome shotgun (WGS) entry which is preliminary data.</text>
</comment>
<evidence type="ECO:0000313" key="2">
    <source>
        <dbReference type="EMBL" id="CAB1433460.1"/>
    </source>
</evidence>
<proteinExistence type="predicted"/>
<sequence>MSDPRTCTSRSRRAASGSEHLMISPPPAFDPLILPLTGLTARFRETRCRKLTSFTRGAELHAQSSHTGHVIYGMYGGLCPVHLKLKETSSFYSREHKHNFLSHCRVQTRPDQTRPDQTRPDHRLLSVTQELNPASPPPPHPKIGTKRP</sequence>
<dbReference type="EMBL" id="CADEAL010001557">
    <property type="protein sequence ID" value="CAB1433460.1"/>
    <property type="molecule type" value="Genomic_DNA"/>
</dbReference>
<dbReference type="Proteomes" id="UP001153269">
    <property type="component" value="Unassembled WGS sequence"/>
</dbReference>
<accession>A0A9N7UL32</accession>
<evidence type="ECO:0000256" key="1">
    <source>
        <dbReference type="SAM" id="MobiDB-lite"/>
    </source>
</evidence>
<name>A0A9N7UL32_PLEPL</name>
<dbReference type="AlphaFoldDB" id="A0A9N7UL32"/>
<feature type="region of interest" description="Disordered" evidence="1">
    <location>
        <begin position="106"/>
        <end position="148"/>
    </location>
</feature>
<reference evidence="2" key="1">
    <citation type="submission" date="2020-03" db="EMBL/GenBank/DDBJ databases">
        <authorList>
            <person name="Weist P."/>
        </authorList>
    </citation>
    <scope>NUCLEOTIDE SEQUENCE</scope>
</reference>
<keyword evidence="3" id="KW-1185">Reference proteome</keyword>
<gene>
    <name evidence="2" type="ORF">PLEPLA_LOCUS21551</name>
</gene>
<feature type="region of interest" description="Disordered" evidence="1">
    <location>
        <begin position="1"/>
        <end position="22"/>
    </location>
</feature>
<protein>
    <submittedName>
        <fullName evidence="2">Uncharacterized protein</fullName>
    </submittedName>
</protein>
<evidence type="ECO:0000313" key="3">
    <source>
        <dbReference type="Proteomes" id="UP001153269"/>
    </source>
</evidence>